<keyword evidence="1" id="KW-0812">Transmembrane</keyword>
<feature type="transmembrane region" description="Helical" evidence="1">
    <location>
        <begin position="266"/>
        <end position="286"/>
    </location>
</feature>
<keyword evidence="1" id="KW-0472">Membrane</keyword>
<keyword evidence="3" id="KW-1185">Reference proteome</keyword>
<feature type="transmembrane region" description="Helical" evidence="1">
    <location>
        <begin position="110"/>
        <end position="127"/>
    </location>
</feature>
<reference evidence="2 3" key="1">
    <citation type="submission" date="2013-08" db="EMBL/GenBank/DDBJ databases">
        <authorList>
            <person name="Huang J."/>
            <person name="Wang G."/>
        </authorList>
    </citation>
    <scope>NUCLEOTIDE SEQUENCE [LARGE SCALE GENOMIC DNA]</scope>
    <source>
        <strain evidence="2 3">BH030004</strain>
    </source>
</reference>
<feature type="transmembrane region" description="Helical" evidence="1">
    <location>
        <begin position="165"/>
        <end position="186"/>
    </location>
</feature>
<evidence type="ECO:0000256" key="1">
    <source>
        <dbReference type="SAM" id="Phobius"/>
    </source>
</evidence>
<feature type="transmembrane region" description="Helical" evidence="1">
    <location>
        <begin position="38"/>
        <end position="59"/>
    </location>
</feature>
<organism evidence="2 3">
    <name type="scientific">Pontibacillus marinus BH030004 = DSM 16465</name>
    <dbReference type="NCBI Taxonomy" id="1385511"/>
    <lineage>
        <taxon>Bacteria</taxon>
        <taxon>Bacillati</taxon>
        <taxon>Bacillota</taxon>
        <taxon>Bacilli</taxon>
        <taxon>Bacillales</taxon>
        <taxon>Bacillaceae</taxon>
        <taxon>Pontibacillus</taxon>
    </lineage>
</organism>
<sequence>MITANLTIVRIYQFLGEAFLFYLLLVPFYYFRDLPLPMMSYIIAVVGTTIILVLFTRVTDTYIPFLIYVPVAVMLFVVMGYSLLIAITMAAFFSWRFIRHLQEEGMDHEYRLITLGLFLVLIESLLITDFAMYLMVGLQVSVLIFGHMLSHVVSIKISNSNQKPFTQIGVIAGAFLLITGISYSAYNGLERMWSGTLTLLANIFSYGMLGIVNFLDFLGVDLAAIGQLEERIKESQQSDVTMEKLESPFKDQTKNTAGAENAGETIYWSFLSIIIVVAIIVAIILIRKKVLEKRKDPESDEASMTSKWTTQEKSSLKDKISKFFGRKPENPIRQLFFDFERFAQKKGFGRKNYETIEDWFERLGVKDANVEVYQKVRYGDETTLTDQEVERFKHDLQQLRKSLLAKGKNKEE</sequence>
<accession>A0A0A5HW53</accession>
<feature type="transmembrane region" description="Helical" evidence="1">
    <location>
        <begin position="133"/>
        <end position="153"/>
    </location>
</feature>
<gene>
    <name evidence="2" type="ORF">N783_09125</name>
</gene>
<dbReference type="AlphaFoldDB" id="A0A0A5HW53"/>
<dbReference type="OrthoDB" id="2352496at2"/>
<dbReference type="STRING" id="1385511.GCA_000425225_03077"/>
<feature type="transmembrane region" description="Helical" evidence="1">
    <location>
        <begin position="65"/>
        <end position="98"/>
    </location>
</feature>
<feature type="transmembrane region" description="Helical" evidence="1">
    <location>
        <begin position="12"/>
        <end position="31"/>
    </location>
</feature>
<dbReference type="RefSeq" id="WP_027446714.1">
    <property type="nucleotide sequence ID" value="NZ_AULJ01000039.1"/>
</dbReference>
<evidence type="ECO:0008006" key="4">
    <source>
        <dbReference type="Google" id="ProtNLM"/>
    </source>
</evidence>
<dbReference type="EMBL" id="AVPF01000022">
    <property type="protein sequence ID" value="KGX87867.1"/>
    <property type="molecule type" value="Genomic_DNA"/>
</dbReference>
<comment type="caution">
    <text evidence="2">The sequence shown here is derived from an EMBL/GenBank/DDBJ whole genome shotgun (WGS) entry which is preliminary data.</text>
</comment>
<name>A0A0A5HW53_9BACI</name>
<protein>
    <recommendedName>
        <fullName evidence="4">DUF4129 domain-containing protein</fullName>
    </recommendedName>
</protein>
<keyword evidence="1" id="KW-1133">Transmembrane helix</keyword>
<dbReference type="eggNOG" id="ENOG5032VB6">
    <property type="taxonomic scope" value="Bacteria"/>
</dbReference>
<evidence type="ECO:0000313" key="2">
    <source>
        <dbReference type="EMBL" id="KGX87867.1"/>
    </source>
</evidence>
<proteinExistence type="predicted"/>
<evidence type="ECO:0000313" key="3">
    <source>
        <dbReference type="Proteomes" id="UP000030403"/>
    </source>
</evidence>
<dbReference type="Proteomes" id="UP000030403">
    <property type="component" value="Unassembled WGS sequence"/>
</dbReference>